<proteinExistence type="predicted"/>
<evidence type="ECO:0000313" key="1">
    <source>
        <dbReference type="EMBL" id="KAE9387117.1"/>
    </source>
</evidence>
<gene>
    <name evidence="1" type="ORF">BT96DRAFT_948611</name>
</gene>
<organism evidence="1 2">
    <name type="scientific">Gymnopus androsaceus JB14</name>
    <dbReference type="NCBI Taxonomy" id="1447944"/>
    <lineage>
        <taxon>Eukaryota</taxon>
        <taxon>Fungi</taxon>
        <taxon>Dikarya</taxon>
        <taxon>Basidiomycota</taxon>
        <taxon>Agaricomycotina</taxon>
        <taxon>Agaricomycetes</taxon>
        <taxon>Agaricomycetidae</taxon>
        <taxon>Agaricales</taxon>
        <taxon>Marasmiineae</taxon>
        <taxon>Omphalotaceae</taxon>
        <taxon>Gymnopus</taxon>
    </lineage>
</organism>
<dbReference type="EMBL" id="ML769822">
    <property type="protein sequence ID" value="KAE9387117.1"/>
    <property type="molecule type" value="Genomic_DNA"/>
</dbReference>
<keyword evidence="2" id="KW-1185">Reference proteome</keyword>
<dbReference type="Proteomes" id="UP000799118">
    <property type="component" value="Unassembled WGS sequence"/>
</dbReference>
<dbReference type="AlphaFoldDB" id="A0A6A4GPG2"/>
<reference evidence="1" key="1">
    <citation type="journal article" date="2019" name="Environ. Microbiol.">
        <title>Fungal ecological strategies reflected in gene transcription - a case study of two litter decomposers.</title>
        <authorList>
            <person name="Barbi F."/>
            <person name="Kohler A."/>
            <person name="Barry K."/>
            <person name="Baskaran P."/>
            <person name="Daum C."/>
            <person name="Fauchery L."/>
            <person name="Ihrmark K."/>
            <person name="Kuo A."/>
            <person name="LaButti K."/>
            <person name="Lipzen A."/>
            <person name="Morin E."/>
            <person name="Grigoriev I.V."/>
            <person name="Henrissat B."/>
            <person name="Lindahl B."/>
            <person name="Martin F."/>
        </authorList>
    </citation>
    <scope>NUCLEOTIDE SEQUENCE</scope>
    <source>
        <strain evidence="1">JB14</strain>
    </source>
</reference>
<sequence length="130" mass="14447">MKYLVFTANVSTSIQIYQELLLDYYSILVREQQYFLKVPVTSAGNGYFKRRVSTGTDQINTPDLETAYVTGTQANAGVTTGHCFNRMEHCRLFGCLGIAGEKDLSTSDIIQGRGFDLAVTVLYLAPLNFT</sequence>
<protein>
    <submittedName>
        <fullName evidence="1">Uncharacterized protein</fullName>
    </submittedName>
</protein>
<evidence type="ECO:0000313" key="2">
    <source>
        <dbReference type="Proteomes" id="UP000799118"/>
    </source>
</evidence>
<accession>A0A6A4GPG2</accession>
<name>A0A6A4GPG2_9AGAR</name>